<keyword evidence="2" id="KW-1133">Transmembrane helix</keyword>
<evidence type="ECO:0000256" key="2">
    <source>
        <dbReference type="SAM" id="Phobius"/>
    </source>
</evidence>
<keyword evidence="2" id="KW-0472">Membrane</keyword>
<evidence type="ECO:0000259" key="3">
    <source>
        <dbReference type="PROSITE" id="PS50835"/>
    </source>
</evidence>
<evidence type="ECO:0000313" key="4">
    <source>
        <dbReference type="EMBL" id="AKC01975.1"/>
    </source>
</evidence>
<feature type="compositionally biased region" description="Low complexity" evidence="1">
    <location>
        <begin position="504"/>
        <end position="562"/>
    </location>
</feature>
<organism evidence="4 5">
    <name type="scientific">Cyprinid herpesvirus 2</name>
    <name type="common">CyHV-2</name>
    <dbReference type="NCBI Taxonomy" id="317878"/>
    <lineage>
        <taxon>Viruses</taxon>
        <taxon>Duplodnaviria</taxon>
        <taxon>Heunggongvirae</taxon>
        <taxon>Peploviricota</taxon>
        <taxon>Herviviricetes</taxon>
        <taxon>Herpesvirales</taxon>
        <taxon>Alloherpesviridae</taxon>
        <taxon>Cyvirus</taxon>
        <taxon>Cyvirus cyprinidallo2</taxon>
    </lineage>
</organism>
<name>A0A0E3T6Q8_CYHV2</name>
<feature type="region of interest" description="Disordered" evidence="1">
    <location>
        <begin position="498"/>
        <end position="564"/>
    </location>
</feature>
<dbReference type="InterPro" id="IPR051298">
    <property type="entry name" value="Heme_transport/Cell_adhesion"/>
</dbReference>
<dbReference type="EMBL" id="KM200722">
    <property type="protein sequence ID" value="AKC01975.1"/>
    <property type="molecule type" value="Genomic_DNA"/>
</dbReference>
<evidence type="ECO:0000256" key="1">
    <source>
        <dbReference type="SAM" id="MobiDB-lite"/>
    </source>
</evidence>
<dbReference type="PANTHER" id="PTHR22917">
    <property type="entry name" value="HEMOPEXIN DOMAIN-CONTAINING PROTEIN"/>
    <property type="match status" value="1"/>
</dbReference>
<sequence length="605" mass="65890">MGFQRCLVLFSCLAVVCDTQNTTTTTTTTTRATTTVGGNLTTTTGAFPINSLVYTVDYKTSKYCAVNGLPYEIKATFSFDRYDIRNLQWLAFDAVLAAPKFVFTLTRPPSTPYGANNPMITTLRVNPFLYTDATVDYAISAVGLLPTFDLIKMYSPLPSGSIKVSSLSVYTTGIDPITYGTILTCQSSCQLDPELKFAWYNYDQLVVGAETNTLTTSNPGLYMCTVQGSLLFSTKTWVGRPVFDCPFNANAWCTPSTTQRIQRYEDDSPRSFIEDDLKQPGTVLACLSANDTVKDIVSLRGRCSDRTVCNMEVSDQCSNFIPNVYNPCNVTVHKFCPTQLPFTWTSPTPELVSVALGTNNLMFSSGIVNTYCGNQADIFAVCAGPDKVTELSKRKIVFQLPTLDVMQINDDVPTPEIVVLSAGQVFDMACPSTNLVVYWRRESQRMASSLGPGNVRLLRKTVTREDLNATWSCVDFDTYNAHTAVLFRKVFLTDVPPTTPAPPTTTTTTPSTVPTTPKTTTQRTTTPTTTTTTTTTTTPATTTTTTTIAATPPPTTTAEPTAGDTSPTLTLVIVVIVFETILVAGVGAMIYLLMRNSNGYVKLPS</sequence>
<evidence type="ECO:0000313" key="5">
    <source>
        <dbReference type="Proteomes" id="UP000126788"/>
    </source>
</evidence>
<proteinExistence type="predicted"/>
<dbReference type="PROSITE" id="PS50835">
    <property type="entry name" value="IG_LIKE"/>
    <property type="match status" value="1"/>
</dbReference>
<dbReference type="InterPro" id="IPR007110">
    <property type="entry name" value="Ig-like_dom"/>
</dbReference>
<dbReference type="Proteomes" id="UP000126788">
    <property type="component" value="Genome"/>
</dbReference>
<accession>A0A0E3T6Q8</accession>
<keyword evidence="2" id="KW-0812">Transmembrane</keyword>
<protein>
    <recommendedName>
        <fullName evidence="3">Ig-like domain-containing protein</fullName>
    </recommendedName>
</protein>
<feature type="transmembrane region" description="Helical" evidence="2">
    <location>
        <begin position="569"/>
        <end position="593"/>
    </location>
</feature>
<reference evidence="5" key="1">
    <citation type="journal article" date="2022" name="Can. J. Microbiol.">
        <title>Characterization and Prevalence of A New Fatal Genotype CyHV-2 in Mainland China.</title>
        <authorList>
            <person name="Li L."/>
            <person name="Luo Y."/>
            <person name="Gao Z."/>
            <person name="Huang J."/>
            <person name="Zheng X."/>
            <person name="Nie H."/>
            <person name="Zhang J."/>
            <person name="Lin L."/>
            <person name="Yuan J."/>
        </authorList>
    </citation>
    <scope>NUCLEOTIDE SEQUENCE [LARGE SCALE GENOMIC DNA]</scope>
</reference>
<dbReference type="PANTHER" id="PTHR22917:SF6">
    <property type="entry name" value="EG:8D8.2 PROTEIN-RELATED"/>
    <property type="match status" value="1"/>
</dbReference>
<feature type="domain" description="Ig-like" evidence="3">
    <location>
        <begin position="158"/>
        <end position="227"/>
    </location>
</feature>